<dbReference type="InterPro" id="IPR015188">
    <property type="entry name" value="BRCA2_OB_3"/>
</dbReference>
<feature type="domain" description="Tower" evidence="7">
    <location>
        <begin position="1162"/>
        <end position="1203"/>
    </location>
</feature>
<dbReference type="InterPro" id="IPR015187">
    <property type="entry name" value="BRCA2_OB_1"/>
</dbReference>
<evidence type="ECO:0000313" key="8">
    <source>
        <dbReference type="Proteomes" id="UP000694846"/>
    </source>
</evidence>
<gene>
    <name evidence="9" type="primary">LOC112693555</name>
</gene>
<dbReference type="SUPFAM" id="SSF81872">
    <property type="entry name" value="BRCA2 helical domain"/>
    <property type="match status" value="1"/>
</dbReference>
<evidence type="ECO:0000256" key="6">
    <source>
        <dbReference type="SAM" id="MobiDB-lite"/>
    </source>
</evidence>
<evidence type="ECO:0000256" key="4">
    <source>
        <dbReference type="ARBA" id="ARBA00023172"/>
    </source>
</evidence>
<dbReference type="GO" id="GO:0005634">
    <property type="term" value="C:nucleus"/>
    <property type="evidence" value="ECO:0007669"/>
    <property type="project" value="TreeGrafter"/>
</dbReference>
<dbReference type="PANTHER" id="PTHR11289:SF0">
    <property type="entry name" value="BREAST CANCER TYPE 2 SUSCEPTIBILITY PROTEIN"/>
    <property type="match status" value="1"/>
</dbReference>
<dbReference type="Gene3D" id="2.40.50.140">
    <property type="entry name" value="Nucleic acid-binding proteins"/>
    <property type="match status" value="4"/>
</dbReference>
<proteinExistence type="predicted"/>
<dbReference type="SUPFAM" id="SSF81878">
    <property type="entry name" value="BRCA2 tower domain"/>
    <property type="match status" value="1"/>
</dbReference>
<evidence type="ECO:0000313" key="9">
    <source>
        <dbReference type="RefSeq" id="XP_025424457.1"/>
    </source>
</evidence>
<dbReference type="GO" id="GO:0006355">
    <property type="term" value="P:regulation of DNA-templated transcription"/>
    <property type="evidence" value="ECO:0007669"/>
    <property type="project" value="TreeGrafter"/>
</dbReference>
<dbReference type="InterPro" id="IPR036315">
    <property type="entry name" value="BRCA2_hlx_sf"/>
</dbReference>
<keyword evidence="2" id="KW-0227">DNA damage</keyword>
<dbReference type="RefSeq" id="XP_025424457.1">
    <property type="nucleotide sequence ID" value="XM_025568672.1"/>
</dbReference>
<dbReference type="CDD" id="cd04493">
    <property type="entry name" value="BRCA2DBD_OB1"/>
    <property type="match status" value="1"/>
</dbReference>
<dbReference type="GeneID" id="112693555"/>
<dbReference type="GO" id="GO:0003677">
    <property type="term" value="F:DNA binding"/>
    <property type="evidence" value="ECO:0007669"/>
    <property type="project" value="UniProtKB-KW"/>
</dbReference>
<evidence type="ECO:0000256" key="2">
    <source>
        <dbReference type="ARBA" id="ARBA00022763"/>
    </source>
</evidence>
<dbReference type="InterPro" id="IPR015205">
    <property type="entry name" value="Tower_dom"/>
</dbReference>
<dbReference type="InterPro" id="IPR015252">
    <property type="entry name" value="BRCA2_hlx"/>
</dbReference>
<dbReference type="Pfam" id="PF00634">
    <property type="entry name" value="BRCA2"/>
    <property type="match status" value="5"/>
</dbReference>
<dbReference type="Pfam" id="PF09104">
    <property type="entry name" value="BRCA-2_OB3"/>
    <property type="match status" value="1"/>
</dbReference>
<dbReference type="Proteomes" id="UP000694846">
    <property type="component" value="Unplaced"/>
</dbReference>
<dbReference type="PANTHER" id="PTHR11289">
    <property type="entry name" value="BREAST CANCER TYPE 2 SUSCEPTIBILITY PROTEIN BRCA2"/>
    <property type="match status" value="1"/>
</dbReference>
<dbReference type="InterPro" id="IPR002093">
    <property type="entry name" value="BRCA2_repeat"/>
</dbReference>
<dbReference type="SMART" id="SM01341">
    <property type="entry name" value="Tower"/>
    <property type="match status" value="1"/>
</dbReference>
<keyword evidence="5" id="KW-0234">DNA repair</keyword>
<accession>A0A8B8GQ84</accession>
<organism evidence="8 9">
    <name type="scientific">Sipha flava</name>
    <name type="common">yellow sugarcane aphid</name>
    <dbReference type="NCBI Taxonomy" id="143950"/>
    <lineage>
        <taxon>Eukaryota</taxon>
        <taxon>Metazoa</taxon>
        <taxon>Ecdysozoa</taxon>
        <taxon>Arthropoda</taxon>
        <taxon>Hexapoda</taxon>
        <taxon>Insecta</taxon>
        <taxon>Pterygota</taxon>
        <taxon>Neoptera</taxon>
        <taxon>Paraneoptera</taxon>
        <taxon>Hemiptera</taxon>
        <taxon>Sternorrhyncha</taxon>
        <taxon>Aphidomorpha</taxon>
        <taxon>Aphidoidea</taxon>
        <taxon>Aphididae</taxon>
        <taxon>Sipha</taxon>
    </lineage>
</organism>
<name>A0A8B8GQ84_9HEMI</name>
<dbReference type="Pfam" id="PF09121">
    <property type="entry name" value="Tower"/>
    <property type="match status" value="1"/>
</dbReference>
<dbReference type="Pfam" id="PF09169">
    <property type="entry name" value="BRCA-2_helical"/>
    <property type="match status" value="1"/>
</dbReference>
<keyword evidence="3" id="KW-0238">DNA-binding</keyword>
<evidence type="ECO:0000259" key="7">
    <source>
        <dbReference type="SMART" id="SM01341"/>
    </source>
</evidence>
<dbReference type="Pfam" id="PF21318">
    <property type="entry name" value="BRCA2DBD_OB2"/>
    <property type="match status" value="1"/>
</dbReference>
<dbReference type="InterPro" id="IPR015525">
    <property type="entry name" value="BRCA2"/>
</dbReference>
<keyword evidence="8" id="KW-1185">Reference proteome</keyword>
<evidence type="ECO:0000256" key="5">
    <source>
        <dbReference type="ARBA" id="ARBA00023204"/>
    </source>
</evidence>
<dbReference type="GO" id="GO:0000724">
    <property type="term" value="P:double-strand break repair via homologous recombination"/>
    <property type="evidence" value="ECO:0007669"/>
    <property type="project" value="InterPro"/>
</dbReference>
<dbReference type="OrthoDB" id="21095at2759"/>
<sequence>MDKKKRPKLYLRPKSPILMSTNVKMELIKRNILSISNIDGLNTISKEIQDKKELLVDSPIIHPTKSLSHLNVCNNLQSTPNTHHLNKLQTDPRTIMNLSPIVSASPRKTNVNNCQDSFKKIDDISLSNFNHRQEYYEFDKLLKNVEPVKESTSECKTQNSSILPININEKAKRCLFENEKAEKQYYKFDKLLKNVEPIKESTSECNAQNSPILPINTNEKAKRCLFENEKAEKRYYKFDKLLKNVEPIKESTSECNAQNSPILPINTNEKAKRCLFENEKTDSVSNFNNDQDSLNISLDILEEVCQMSEIIDNSSPENIQIGNKADNKKNKLAVFLYGNDNSTKLDDTKEENELLELALSMEDNLLTEIKSNNKLSFKGEFTSLNQLKNNKTNLLKNDELKTYDCDSKHKFLDSEVINDIGNTQMCEIADITQMCEIGDMTEPLESFDDQWTQQYYTNNSKNVFSLTNVKDQNNDSLNVNKIVPNAVLKSPINVIKHKVNLKENYLLDNIENKLYTKSNQSALKNDRDNFSTTTYQNTNISSSLCKGFLTALGKSIKVSDDALQKAQSLLKDELDYSLTSTNNKNNTNINVCNGFSTAGGKSINVSDKTLLKAQSLLKDELNYSLTSTNDKTITNTNVCNGFSTASGKSIKVSDKTLLKAQSLLKDELDYSLTSINDKTITNTNVFNGFSTAGGKSIKVSDDALQKVRSILTDELDDLSTSVNDKTITNLNICKGFSTAGGKSIKVSDSAIKKVEYVLNDDFSGLQLFNNSSETIDITINSNNINEGLNSPKLDVNKNSKSKLLNILKNDEESALEDLSLIDTIEKFERDQIESKPTLSNKRPGSPTYEINHTFKRTVYDEKWENDALKTSFDVYLSKKVNGPKVLLPKAVDWITPKTQNLKVPKHGSNIDILKLNTDDAFNLKLFWNNKLSDLCKNKIYNFQDIKTIFLSHHFVNVKLVPKKWIENHFSLIVWKLAATQISFPNHFGNKLLTAENILHQLLFRYYREIEKCQRSALKKILEKDESATKRIILCVSKVIKTNIAEIFSIELTDGWYRIQGLIDYEMNVLLHKGIVKVGTKLMICNAELIGAREGIDPLDVHDGIKLKISTNSTRRVRWYTKLGFYKNASLPIPITLESVLPRGGIIGSLSLIILRKYPMMYFERRTNSKSILRNEKAEAIEAEKYEVSKQKSLEIISNKVETEMISEMASTNKKSKKCFLRIKKENVDELSIEELSNLIENSIDPIEIQSLLSQEKLDAINNFKKSEQERFYNELQKRVNKIFNDQFKNDRKVIPLFKLRVVDEKYASTGLKSAILSIWNPSEDVSTILNKSCEGQYCKFYHLTTNGFKNGELQISANKNTRFNFQGFKSEYAKREVQKSFKNIWLGTYLPLFGELDFVGIVISNINKNINFCNEIYISDKEMNIISILFQGDIKEYGCDDLMSPGSIIFATNIQFKGFNPKSSIPKLYNTEQSSFTTIPKAEHILKIFNDYKIFMKKSENQDFIKCCQNKLNDISNKNIEVTKICNKDSKYQCLNTSKNAFNRSYGELSTTIMKTSNTSQSEYSPAQKRIKMLNNYGRPPPLTIVHTKPPDKKLMSQFKTPTRL</sequence>
<feature type="region of interest" description="Disordered" evidence="6">
    <location>
        <begin position="1581"/>
        <end position="1605"/>
    </location>
</feature>
<dbReference type="PROSITE" id="PS50138">
    <property type="entry name" value="BRCA2_REPEAT"/>
    <property type="match status" value="5"/>
</dbReference>
<protein>
    <submittedName>
        <fullName evidence="9">Breast cancer type 2 susceptibility protein-like</fullName>
    </submittedName>
</protein>
<dbReference type="InterPro" id="IPR012340">
    <property type="entry name" value="NA-bd_OB-fold"/>
</dbReference>
<evidence type="ECO:0000256" key="1">
    <source>
        <dbReference type="ARBA" id="ARBA00022737"/>
    </source>
</evidence>
<reference evidence="9" key="1">
    <citation type="submission" date="2025-08" db="UniProtKB">
        <authorList>
            <consortium name="RefSeq"/>
        </authorList>
    </citation>
    <scope>IDENTIFICATION</scope>
    <source>
        <tissue evidence="9">Whole body</tissue>
    </source>
</reference>
<keyword evidence="1" id="KW-0677">Repeat</keyword>
<keyword evidence="4" id="KW-0233">DNA recombination</keyword>
<dbReference type="Pfam" id="PF09103">
    <property type="entry name" value="BRCA-2_OB1"/>
    <property type="match status" value="1"/>
</dbReference>
<evidence type="ECO:0000256" key="3">
    <source>
        <dbReference type="ARBA" id="ARBA00023125"/>
    </source>
</evidence>
<dbReference type="SUPFAM" id="SSF50249">
    <property type="entry name" value="Nucleic acid-binding proteins"/>
    <property type="match status" value="3"/>
</dbReference>